<organism evidence="2 3">
    <name type="scientific">Panagrellus redivivus</name>
    <name type="common">Microworm</name>
    <dbReference type="NCBI Taxonomy" id="6233"/>
    <lineage>
        <taxon>Eukaryota</taxon>
        <taxon>Metazoa</taxon>
        <taxon>Ecdysozoa</taxon>
        <taxon>Nematoda</taxon>
        <taxon>Chromadorea</taxon>
        <taxon>Rhabditida</taxon>
        <taxon>Tylenchina</taxon>
        <taxon>Panagrolaimomorpha</taxon>
        <taxon>Panagrolaimoidea</taxon>
        <taxon>Panagrolaimidae</taxon>
        <taxon>Panagrellus</taxon>
    </lineage>
</organism>
<protein>
    <submittedName>
        <fullName evidence="3">PDH_E1_M domain-containing protein</fullName>
    </submittedName>
</protein>
<proteinExistence type="predicted"/>
<dbReference type="Proteomes" id="UP000492821">
    <property type="component" value="Unassembled WGS sequence"/>
</dbReference>
<keyword evidence="1" id="KW-0732">Signal</keyword>
<reference evidence="2" key="1">
    <citation type="journal article" date="2013" name="Genetics">
        <title>The draft genome and transcriptome of Panagrellus redivivus are shaped by the harsh demands of a free-living lifestyle.</title>
        <authorList>
            <person name="Srinivasan J."/>
            <person name="Dillman A.R."/>
            <person name="Macchietto M.G."/>
            <person name="Heikkinen L."/>
            <person name="Lakso M."/>
            <person name="Fracchia K.M."/>
            <person name="Antoshechkin I."/>
            <person name="Mortazavi A."/>
            <person name="Wong G."/>
            <person name="Sternberg P.W."/>
        </authorList>
    </citation>
    <scope>NUCLEOTIDE SEQUENCE [LARGE SCALE GENOMIC DNA]</scope>
    <source>
        <strain evidence="2">MT8872</strain>
    </source>
</reference>
<feature type="signal peptide" evidence="1">
    <location>
        <begin position="1"/>
        <end position="19"/>
    </location>
</feature>
<name>A0A7E4V7Q0_PANRE</name>
<accession>A0A7E4V7Q0</accession>
<evidence type="ECO:0000313" key="2">
    <source>
        <dbReference type="Proteomes" id="UP000492821"/>
    </source>
</evidence>
<evidence type="ECO:0000256" key="1">
    <source>
        <dbReference type="SAM" id="SignalP"/>
    </source>
</evidence>
<dbReference type="AlphaFoldDB" id="A0A7E4V7Q0"/>
<keyword evidence="2" id="KW-1185">Reference proteome</keyword>
<reference evidence="3" key="2">
    <citation type="submission" date="2020-10" db="UniProtKB">
        <authorList>
            <consortium name="WormBaseParasite"/>
        </authorList>
    </citation>
    <scope>IDENTIFICATION</scope>
</reference>
<sequence length="79" mass="8427">MRPLLVVLFLIVAVSSTVAAHYYGGNYAENLLEESRSANDEAAIKDKLAAVGLITALSQAGEQPETSRIWGKIFGAMMG</sequence>
<feature type="chain" id="PRO_5028816105" evidence="1">
    <location>
        <begin position="20"/>
        <end position="79"/>
    </location>
</feature>
<evidence type="ECO:0000313" key="3">
    <source>
        <dbReference type="WBParaSite" id="Pan_g1763.t1"/>
    </source>
</evidence>
<dbReference type="WBParaSite" id="Pan_g1763.t1">
    <property type="protein sequence ID" value="Pan_g1763.t1"/>
    <property type="gene ID" value="Pan_g1763"/>
</dbReference>